<dbReference type="SMART" id="SM00471">
    <property type="entry name" value="HDc"/>
    <property type="match status" value="1"/>
</dbReference>
<feature type="domain" description="HD-GYP" evidence="1">
    <location>
        <begin position="7"/>
        <end position="195"/>
    </location>
</feature>
<dbReference type="PANTHER" id="PTHR43155">
    <property type="entry name" value="CYCLIC DI-GMP PHOSPHODIESTERASE PA4108-RELATED"/>
    <property type="match status" value="1"/>
</dbReference>
<dbReference type="Pfam" id="PF13487">
    <property type="entry name" value="HD_5"/>
    <property type="match status" value="1"/>
</dbReference>
<evidence type="ECO:0000259" key="1">
    <source>
        <dbReference type="PROSITE" id="PS51832"/>
    </source>
</evidence>
<dbReference type="Gene3D" id="1.10.3210.10">
    <property type="entry name" value="Hypothetical protein af1432"/>
    <property type="match status" value="1"/>
</dbReference>
<dbReference type="PROSITE" id="PS51832">
    <property type="entry name" value="HD_GYP"/>
    <property type="match status" value="1"/>
</dbReference>
<comment type="caution">
    <text evidence="2">The sequence shown here is derived from an EMBL/GenBank/DDBJ whole genome shotgun (WGS) entry which is preliminary data.</text>
</comment>
<organism evidence="2 3">
    <name type="scientific">Heliobacterium chlorum</name>
    <dbReference type="NCBI Taxonomy" id="2698"/>
    <lineage>
        <taxon>Bacteria</taxon>
        <taxon>Bacillati</taxon>
        <taxon>Bacillota</taxon>
        <taxon>Clostridia</taxon>
        <taxon>Eubacteriales</taxon>
        <taxon>Heliobacteriaceae</taxon>
        <taxon>Heliobacterium</taxon>
    </lineage>
</organism>
<evidence type="ECO:0000313" key="2">
    <source>
        <dbReference type="EMBL" id="MBC9784189.1"/>
    </source>
</evidence>
<dbReference type="NCBIfam" id="TIGR00277">
    <property type="entry name" value="HDIG"/>
    <property type="match status" value="1"/>
</dbReference>
<dbReference type="EMBL" id="JACVHF010000004">
    <property type="protein sequence ID" value="MBC9784189.1"/>
    <property type="molecule type" value="Genomic_DNA"/>
</dbReference>
<reference evidence="2 3" key="1">
    <citation type="submission" date="2020-07" db="EMBL/GenBank/DDBJ databases">
        <title>Draft whole-genome sequence of Heliobacterium chlorum DSM 3682, type strain.</title>
        <authorList>
            <person name="Kyndt J.A."/>
            <person name="Meyer T.E."/>
            <person name="Imhoff J.F."/>
        </authorList>
    </citation>
    <scope>NUCLEOTIDE SEQUENCE [LARGE SCALE GENOMIC DNA]</scope>
    <source>
        <strain evidence="2 3">DSM 3682</strain>
    </source>
</reference>
<accession>A0ABR7T075</accession>
<protein>
    <submittedName>
        <fullName evidence="2">HD domain-containing protein</fullName>
    </submittedName>
</protein>
<dbReference type="InterPro" id="IPR003607">
    <property type="entry name" value="HD/PDEase_dom"/>
</dbReference>
<dbReference type="CDD" id="cd00077">
    <property type="entry name" value="HDc"/>
    <property type="match status" value="1"/>
</dbReference>
<dbReference type="PANTHER" id="PTHR43155:SF2">
    <property type="entry name" value="CYCLIC DI-GMP PHOSPHODIESTERASE PA4108"/>
    <property type="match status" value="1"/>
</dbReference>
<dbReference type="RefSeq" id="WP_188039306.1">
    <property type="nucleotide sequence ID" value="NZ_JACVHF010000004.1"/>
</dbReference>
<dbReference type="InterPro" id="IPR037522">
    <property type="entry name" value="HD_GYP_dom"/>
</dbReference>
<keyword evidence="3" id="KW-1185">Reference proteome</keyword>
<sequence>MPVSADKYPLLLEETERLLKKLEEHDLPSLIHTQDVAKVTKEFIHHLDLPRETAMPIILAALLHDIGKLRVASSILQKPHGIDAIEQILIQVHSNHGASIIREGGIFPPEVAEMVEQHHEHYDGSGYPGKLTGSSIARGAQILGICDVFAMLREDRVTQKARTLAEAKEYLAKNKVWFAPDIYDSFLQFVAENYG</sequence>
<proteinExistence type="predicted"/>
<evidence type="ECO:0000313" key="3">
    <source>
        <dbReference type="Proteomes" id="UP000617402"/>
    </source>
</evidence>
<gene>
    <name evidence="2" type="ORF">H1S01_06645</name>
</gene>
<name>A0ABR7T075_HELCL</name>
<dbReference type="InterPro" id="IPR006675">
    <property type="entry name" value="HDIG_dom"/>
</dbReference>
<dbReference type="SUPFAM" id="SSF109604">
    <property type="entry name" value="HD-domain/PDEase-like"/>
    <property type="match status" value="1"/>
</dbReference>
<dbReference type="Proteomes" id="UP000617402">
    <property type="component" value="Unassembled WGS sequence"/>
</dbReference>